<accession>A0A2N1N8D8</accession>
<evidence type="ECO:0000313" key="1">
    <source>
        <dbReference type="EMBL" id="PKK70192.1"/>
    </source>
</evidence>
<reference evidence="1 2" key="1">
    <citation type="submission" date="2016-04" db="EMBL/GenBank/DDBJ databases">
        <title>Genome analyses suggest a sexual origin of heterokaryosis in a supposedly ancient asexual fungus.</title>
        <authorList>
            <person name="Ropars J."/>
            <person name="Sedzielewska K."/>
            <person name="Noel J."/>
            <person name="Charron P."/>
            <person name="Farinelli L."/>
            <person name="Marton T."/>
            <person name="Kruger M."/>
            <person name="Pelin A."/>
            <person name="Brachmann A."/>
            <person name="Corradi N."/>
        </authorList>
    </citation>
    <scope>NUCLEOTIDE SEQUENCE [LARGE SCALE GENOMIC DNA]</scope>
    <source>
        <strain evidence="1 2">C2</strain>
    </source>
</reference>
<gene>
    <name evidence="1" type="ORF">RhiirC2_474199</name>
</gene>
<dbReference type="VEuPathDB" id="FungiDB:RhiirFUN_000366"/>
<dbReference type="AlphaFoldDB" id="A0A2N1N8D8"/>
<sequence length="449" mass="52591">MIVEYDNVIKTNDQLLVELFQSTARHVESHLNSNSPLRRKPVASQNSEIIPNNVEMNYFFSTFYYPDLNFQAKSHLKRAYQTVKSKSTQFENTSKSIESLYANSQRTPRDNKHLRRVILRLKEADIISTLSSLNKIYSNENKSIDNLLEYIDSEPQKTPSNLEFRSKRIVQRLREDKSEYQNVTFLKVSFRMNSTSDEPLNKHEEAFITICHSLRQNLDYDISFANRIDGSELTFKLSMILESLTKKDLSSYCHWVVNSIRFRRLGSVSFLKLMLQYIDLFDDLNINEDMFSELIVEYGFQRELYQSIKRLIKNSGGKTVPKIKVSAINNIFHMITIINTNYISKTGMNLFLKSFSLLSRHTKCLFRDFMLSDRPPDTNFKAPTFDNWSVWPFEYNQRLTTLCNQIVFTAEINSQMNDDKSKLIIKNKEECIRSSDIDALIEIIRGLYT</sequence>
<dbReference type="VEuPathDB" id="FungiDB:FUN_020780"/>
<protein>
    <submittedName>
        <fullName evidence="1">Uncharacterized protein</fullName>
    </submittedName>
</protein>
<organism evidence="1 2">
    <name type="scientific">Rhizophagus irregularis</name>
    <dbReference type="NCBI Taxonomy" id="588596"/>
    <lineage>
        <taxon>Eukaryota</taxon>
        <taxon>Fungi</taxon>
        <taxon>Fungi incertae sedis</taxon>
        <taxon>Mucoromycota</taxon>
        <taxon>Glomeromycotina</taxon>
        <taxon>Glomeromycetes</taxon>
        <taxon>Glomerales</taxon>
        <taxon>Glomeraceae</taxon>
        <taxon>Rhizophagus</taxon>
    </lineage>
</organism>
<reference evidence="1 2" key="2">
    <citation type="submission" date="2017-10" db="EMBL/GenBank/DDBJ databases">
        <title>Extensive intraspecific genome diversity in a model arbuscular mycorrhizal fungus.</title>
        <authorList>
            <person name="Chen E.C.H."/>
            <person name="Morin E."/>
            <person name="Baudet D."/>
            <person name="Noel J."/>
            <person name="Ndikumana S."/>
            <person name="Charron P."/>
            <person name="St-Onge C."/>
            <person name="Giorgi J."/>
            <person name="Grigoriev I.V."/>
            <person name="Roux C."/>
            <person name="Martin F.M."/>
            <person name="Corradi N."/>
        </authorList>
    </citation>
    <scope>NUCLEOTIDE SEQUENCE [LARGE SCALE GENOMIC DNA]</scope>
    <source>
        <strain evidence="1 2">C2</strain>
    </source>
</reference>
<comment type="caution">
    <text evidence="1">The sequence shown here is derived from an EMBL/GenBank/DDBJ whole genome shotgun (WGS) entry which is preliminary data.</text>
</comment>
<dbReference type="VEuPathDB" id="FungiDB:RhiirA1_537227"/>
<proteinExistence type="predicted"/>
<dbReference type="Proteomes" id="UP000233469">
    <property type="component" value="Unassembled WGS sequence"/>
</dbReference>
<evidence type="ECO:0000313" key="2">
    <source>
        <dbReference type="Proteomes" id="UP000233469"/>
    </source>
</evidence>
<name>A0A2N1N8D8_9GLOM</name>
<dbReference type="EMBL" id="LLXL01000647">
    <property type="protein sequence ID" value="PKK70192.1"/>
    <property type="molecule type" value="Genomic_DNA"/>
</dbReference>